<comment type="similarity">
    <text evidence="3">Belongs to the FliG family.</text>
</comment>
<evidence type="ECO:0000256" key="3">
    <source>
        <dbReference type="ARBA" id="ARBA00010299"/>
    </source>
</evidence>
<evidence type="ECO:0000259" key="13">
    <source>
        <dbReference type="Pfam" id="PF14842"/>
    </source>
</evidence>
<evidence type="ECO:0000256" key="7">
    <source>
        <dbReference type="ARBA" id="ARBA00022779"/>
    </source>
</evidence>
<evidence type="ECO:0000256" key="9">
    <source>
        <dbReference type="ARBA" id="ARBA00023143"/>
    </source>
</evidence>
<evidence type="ECO:0000256" key="4">
    <source>
        <dbReference type="ARBA" id="ARBA00021870"/>
    </source>
</evidence>
<evidence type="ECO:0000313" key="15">
    <source>
        <dbReference type="Proteomes" id="UP000291236"/>
    </source>
</evidence>
<dbReference type="PANTHER" id="PTHR30534">
    <property type="entry name" value="FLAGELLAR MOTOR SWITCH PROTEIN FLIG"/>
    <property type="match status" value="1"/>
</dbReference>
<dbReference type="SUPFAM" id="SSF48029">
    <property type="entry name" value="FliG"/>
    <property type="match status" value="2"/>
</dbReference>
<gene>
    <name evidence="14" type="ORF">JCM31447_16640</name>
</gene>
<protein>
    <recommendedName>
        <fullName evidence="4">Flagellar motor switch protein FliG</fullName>
    </recommendedName>
</protein>
<keyword evidence="15" id="KW-1185">Reference proteome</keyword>
<proteinExistence type="inferred from homology"/>
<dbReference type="Proteomes" id="UP000291236">
    <property type="component" value="Chromosome"/>
</dbReference>
<keyword evidence="6" id="KW-0145">Chemotaxis</keyword>
<feature type="coiled-coil region" evidence="10">
    <location>
        <begin position="163"/>
        <end position="190"/>
    </location>
</feature>
<reference evidence="14 15" key="1">
    <citation type="submission" date="2018-12" db="EMBL/GenBank/DDBJ databases">
        <title>Rubrispira sanarue gen. nov., sp., nov., a member of the order Silvanigrellales, isolated from a brackish lake in Hamamatsu Japan.</title>
        <authorList>
            <person name="Maejima Y."/>
            <person name="Iino T."/>
            <person name="Muraguchi Y."/>
            <person name="Fukuda K."/>
            <person name="Nojiri H."/>
            <person name="Ohkuma M."/>
            <person name="Moriuchi R."/>
            <person name="Dohra H."/>
            <person name="Kimbara K."/>
            <person name="Shintani M."/>
        </authorList>
    </citation>
    <scope>NUCLEOTIDE SEQUENCE [LARGE SCALE GENOMIC DNA]</scope>
    <source>
        <strain evidence="14 15">RF1110005</strain>
    </source>
</reference>
<evidence type="ECO:0000259" key="11">
    <source>
        <dbReference type="Pfam" id="PF01706"/>
    </source>
</evidence>
<dbReference type="Gene3D" id="1.10.220.30">
    <property type="match status" value="3"/>
</dbReference>
<dbReference type="InterPro" id="IPR023087">
    <property type="entry name" value="Flg_Motor_Flig_C"/>
</dbReference>
<dbReference type="InterPro" id="IPR028263">
    <property type="entry name" value="FliG_N"/>
</dbReference>
<accession>A0A4P2VKD0</accession>
<dbReference type="GO" id="GO:0071973">
    <property type="term" value="P:bacterial-type flagellum-dependent cell motility"/>
    <property type="evidence" value="ECO:0007669"/>
    <property type="project" value="InterPro"/>
</dbReference>
<keyword evidence="7" id="KW-0283">Flagellar rotation</keyword>
<keyword evidence="9" id="KW-0975">Bacterial flagellum</keyword>
<dbReference type="Pfam" id="PF01706">
    <property type="entry name" value="FliG_C"/>
    <property type="match status" value="1"/>
</dbReference>
<evidence type="ECO:0000259" key="12">
    <source>
        <dbReference type="Pfam" id="PF14841"/>
    </source>
</evidence>
<sequence length="327" mass="37186">MTPEQKAAAILALAGEENASQLVQNIPKHEIKRIFRAFSRLPQMAGSDIDKIAKEFLEIIKKLNMEKHDFSIEKVKKILKSANSTLKDDNWFDSISDSFIVDDIRRFLEIIDNRSLSNWLKNELPQTMSLVLSICTPEKSSALFKLMPESIRSELILRISQMNHVDTLELENLHEELEKLNKNFKTVITSAGGFEKILAVLQASPVEQRQKLLEGITLKDPDLAQKLQFELISVAKISELDPKHLGVLCSSLSDKVLNLALRLESFDIKEKYLRAVSKKRRHLLEESLNEGKVSKKEAEESASLLVKKALSLKDEGKIVFPWEETLI</sequence>
<dbReference type="PRINTS" id="PR00954">
    <property type="entry name" value="FLGMOTORFLIG"/>
</dbReference>
<name>A0A4P2VKD0_FLUSA</name>
<keyword evidence="14" id="KW-0966">Cell projection</keyword>
<feature type="domain" description="Flagellar motor switch protein FliG C-terminal" evidence="11">
    <location>
        <begin position="216"/>
        <end position="319"/>
    </location>
</feature>
<dbReference type="AlphaFoldDB" id="A0A4P2VKD0"/>
<dbReference type="RefSeq" id="WP_130608634.1">
    <property type="nucleotide sequence ID" value="NZ_AP019368.1"/>
</dbReference>
<dbReference type="InterPro" id="IPR011002">
    <property type="entry name" value="FliG_a-hlx"/>
</dbReference>
<dbReference type="InterPro" id="IPR000090">
    <property type="entry name" value="Flg_Motor_Flig"/>
</dbReference>
<evidence type="ECO:0000256" key="6">
    <source>
        <dbReference type="ARBA" id="ARBA00022500"/>
    </source>
</evidence>
<evidence type="ECO:0000256" key="8">
    <source>
        <dbReference type="ARBA" id="ARBA00023136"/>
    </source>
</evidence>
<evidence type="ECO:0000256" key="1">
    <source>
        <dbReference type="ARBA" id="ARBA00004117"/>
    </source>
</evidence>
<comment type="subcellular location">
    <subcellularLocation>
        <location evidence="1">Bacterial flagellum basal body</location>
    </subcellularLocation>
    <subcellularLocation>
        <location evidence="2">Cell membrane</location>
        <topology evidence="2">Peripheral membrane protein</topology>
        <orientation evidence="2">Cytoplasmic side</orientation>
    </subcellularLocation>
</comment>
<dbReference type="PANTHER" id="PTHR30534:SF0">
    <property type="entry name" value="FLAGELLAR MOTOR SWITCH PROTEIN FLIG"/>
    <property type="match status" value="1"/>
</dbReference>
<evidence type="ECO:0000256" key="5">
    <source>
        <dbReference type="ARBA" id="ARBA00022475"/>
    </source>
</evidence>
<feature type="domain" description="Flagellar motor switch protein FliG middle" evidence="12">
    <location>
        <begin position="114"/>
        <end position="180"/>
    </location>
</feature>
<dbReference type="Pfam" id="PF14841">
    <property type="entry name" value="FliG_M"/>
    <property type="match status" value="1"/>
</dbReference>
<evidence type="ECO:0000313" key="14">
    <source>
        <dbReference type="EMBL" id="BBH53221.1"/>
    </source>
</evidence>
<keyword evidence="14" id="KW-0969">Cilium</keyword>
<dbReference type="InterPro" id="IPR032779">
    <property type="entry name" value="FliG_M"/>
</dbReference>
<dbReference type="GO" id="GO:0009425">
    <property type="term" value="C:bacterial-type flagellum basal body"/>
    <property type="evidence" value="ECO:0007669"/>
    <property type="project" value="UniProtKB-SubCell"/>
</dbReference>
<dbReference type="GO" id="GO:0006935">
    <property type="term" value="P:chemotaxis"/>
    <property type="evidence" value="ECO:0007669"/>
    <property type="project" value="UniProtKB-KW"/>
</dbReference>
<keyword evidence="10" id="KW-0175">Coiled coil</keyword>
<evidence type="ECO:0000256" key="10">
    <source>
        <dbReference type="SAM" id="Coils"/>
    </source>
</evidence>
<organism evidence="14 15">
    <name type="scientific">Fluviispira sanaruensis</name>
    <dbReference type="NCBI Taxonomy" id="2493639"/>
    <lineage>
        <taxon>Bacteria</taxon>
        <taxon>Pseudomonadati</taxon>
        <taxon>Bdellovibrionota</taxon>
        <taxon>Oligoflexia</taxon>
        <taxon>Silvanigrellales</taxon>
        <taxon>Silvanigrellaceae</taxon>
        <taxon>Fluviispira</taxon>
    </lineage>
</organism>
<dbReference type="EMBL" id="AP019368">
    <property type="protein sequence ID" value="BBH53221.1"/>
    <property type="molecule type" value="Genomic_DNA"/>
</dbReference>
<keyword evidence="8" id="KW-0472">Membrane</keyword>
<dbReference type="OrthoDB" id="5292524at2"/>
<dbReference type="GO" id="GO:0003774">
    <property type="term" value="F:cytoskeletal motor activity"/>
    <property type="evidence" value="ECO:0007669"/>
    <property type="project" value="InterPro"/>
</dbReference>
<dbReference type="GO" id="GO:0005886">
    <property type="term" value="C:plasma membrane"/>
    <property type="evidence" value="ECO:0007669"/>
    <property type="project" value="UniProtKB-SubCell"/>
</dbReference>
<evidence type="ECO:0000256" key="2">
    <source>
        <dbReference type="ARBA" id="ARBA00004413"/>
    </source>
</evidence>
<keyword evidence="14" id="KW-0282">Flagellum</keyword>
<dbReference type="KEGG" id="sbf:JCM31447_16640"/>
<dbReference type="Pfam" id="PF14842">
    <property type="entry name" value="FliG_N"/>
    <property type="match status" value="1"/>
</dbReference>
<keyword evidence="5" id="KW-1003">Cell membrane</keyword>
<feature type="domain" description="Flagellar motor switch protein FliG N-terminal" evidence="13">
    <location>
        <begin position="1"/>
        <end position="90"/>
    </location>
</feature>